<dbReference type="AlphaFoldDB" id="A0A7J6TQ47"/>
<protein>
    <submittedName>
        <fullName evidence="1">Uncharacterized protein</fullName>
    </submittedName>
</protein>
<proteinExistence type="predicted"/>
<gene>
    <name evidence="1" type="ORF">FOZ63_015897</name>
</gene>
<feature type="non-terminal residue" evidence="1">
    <location>
        <position position="126"/>
    </location>
</feature>
<evidence type="ECO:0000313" key="2">
    <source>
        <dbReference type="Proteomes" id="UP000553632"/>
    </source>
</evidence>
<keyword evidence="2" id="KW-1185">Reference proteome</keyword>
<name>A0A7J6TQ47_PEROL</name>
<organism evidence="1 2">
    <name type="scientific">Perkinsus olseni</name>
    <name type="common">Perkinsus atlanticus</name>
    <dbReference type="NCBI Taxonomy" id="32597"/>
    <lineage>
        <taxon>Eukaryota</taxon>
        <taxon>Sar</taxon>
        <taxon>Alveolata</taxon>
        <taxon>Perkinsozoa</taxon>
        <taxon>Perkinsea</taxon>
        <taxon>Perkinsida</taxon>
        <taxon>Perkinsidae</taxon>
        <taxon>Perkinsus</taxon>
    </lineage>
</organism>
<dbReference type="Proteomes" id="UP000553632">
    <property type="component" value="Unassembled WGS sequence"/>
</dbReference>
<dbReference type="EMBL" id="JABANO010009089">
    <property type="protein sequence ID" value="KAF4747469.1"/>
    <property type="molecule type" value="Genomic_DNA"/>
</dbReference>
<comment type="caution">
    <text evidence="1">The sequence shown here is derived from an EMBL/GenBank/DDBJ whole genome shotgun (WGS) entry which is preliminary data.</text>
</comment>
<sequence>FRTAIGGRLSCSWPLRWQARRKKGQRNDGAVHSLEGVKSIARMALDFACDTAEREPANFQDARLHRGKEVRENIAYVMVVGDAAPILAAIPRREEELVSAIDTRKAPTRRRESIAVPWPVPPVRIP</sequence>
<reference evidence="1 2" key="1">
    <citation type="submission" date="2020-04" db="EMBL/GenBank/DDBJ databases">
        <title>Perkinsus olseni comparative genomics.</title>
        <authorList>
            <person name="Bogema D.R."/>
        </authorList>
    </citation>
    <scope>NUCLEOTIDE SEQUENCE [LARGE SCALE GENOMIC DNA]</scope>
    <source>
        <strain evidence="1 2">ATCC PRA-207</strain>
    </source>
</reference>
<evidence type="ECO:0000313" key="1">
    <source>
        <dbReference type="EMBL" id="KAF4747469.1"/>
    </source>
</evidence>
<accession>A0A7J6TQ47</accession>